<dbReference type="SUPFAM" id="SSF55681">
    <property type="entry name" value="Class II aaRS and biotin synthetases"/>
    <property type="match status" value="1"/>
</dbReference>
<dbReference type="SMART" id="SM00863">
    <property type="entry name" value="tRNA_SAD"/>
    <property type="match status" value="1"/>
</dbReference>
<dbReference type="GO" id="GO:0005524">
    <property type="term" value="F:ATP binding"/>
    <property type="evidence" value="ECO:0007669"/>
    <property type="project" value="UniProtKB-UniRule"/>
</dbReference>
<sequence length="905" mass="97620">MERKGKSSGNPNLQGFCEEMPTLNDIRSTFLNYFDRQGHRVLPSSPLVPRNDPTLMFANSGMVQFKNLFTGVETRDYTRATTAQKCVRAGGKHNDLDNVGYTARHHTFFEMMGNFSFGDYFKEEAILFAWEVITKELCIPKEKLVVTVYHDDDEAVALWKKIGGFSDDKIIRIATDDNFWMMGPTGPCGPSSEIFYDHGDHIWGGPPGSPDEDGDRFVEIWNLVFMQYEQFEDGTRKALAAQSIDTGMGIERVAALLQGTNDNYATDLVRNLIEASAQATSSDPDGPHKTHHRVIADHLRSTSFLIADGVLPSKDGRGYVLRRIMRRAMRHAHLIGAADPLMHRLVPALVQQMGAAYPELVQAQSMIEETLLQEETRFRTTLDRGLRLLEDEVGDLPQGGALPGATAFKLYDTFGFPLDLTQDALREKGLSVDTDGFDIAMAAQKAKARAAWAGSGEMADDTIWFDVLDNHGATDFLGYDTEQAEGQIVALVQDGGQVDRADAGAVVQIVLNQTPFYAESGGQIGDRGEIVTESGILEVTDCRKTADLFIHMAKVTKGFVGMGQAAELIVASERRARIRANHSATHLLHEALRRALGDHVAQRGSLNADDRLRFDFSHGQALTAAQLQQVQSEVNAFIRQNSTVETRIMTPDDARALGAQALFGEKYGDEVRVVSMGHLPGSGKGSGQDTYSLELCGGTHVRQTGDIGGFVLLSDGASSAGVRRIEALTGVGAEHHIQQQMAAMAAAANVLKVQPTEIADRAQQLLEERKALQNEVANLRRELALSGGTEAAAADPISIGGKAFLAQVLQGVTGRDLPALVDAHKAKMGSGVVLLIADTDGKAAVAAGVTGDLTEHISAVDIVKTVVATLGGKGGGGRADMAQGGAKSTQDSDAAILAVKTLLEE</sequence>
<evidence type="ECO:0000313" key="15">
    <source>
        <dbReference type="Proteomes" id="UP000028680"/>
    </source>
</evidence>
<protein>
    <recommendedName>
        <fullName evidence="12">Alanine--tRNA ligase</fullName>
        <ecNumber evidence="12">6.1.1.7</ecNumber>
    </recommendedName>
    <alternativeName>
        <fullName evidence="12">Alanyl-tRNA synthetase</fullName>
        <shortName evidence="12">AlaRS</shortName>
    </alternativeName>
</protein>
<comment type="domain">
    <text evidence="12">Consists of three domains; the N-terminal catalytic domain, the editing domain and the C-terminal C-Ala domain. The editing domain removes incorrectly charged amino acids, while the C-Ala domain, along with tRNA(Ala), serves as a bridge to cooperatively bring together the editing and aminoacylation centers thus stimulating deacylation of misacylated tRNAs.</text>
</comment>
<dbReference type="EC" id="6.1.1.7" evidence="12"/>
<keyword evidence="7 12" id="KW-0862">Zinc</keyword>
<dbReference type="InterPro" id="IPR012947">
    <property type="entry name" value="tRNA_SAD"/>
</dbReference>
<evidence type="ECO:0000256" key="3">
    <source>
        <dbReference type="ARBA" id="ARBA00022555"/>
    </source>
</evidence>
<keyword evidence="4 12" id="KW-0436">Ligase</keyword>
<comment type="subcellular location">
    <subcellularLocation>
        <location evidence="1 12">Cytoplasm</location>
    </subcellularLocation>
</comment>
<dbReference type="EMBL" id="CP003984">
    <property type="protein sequence ID" value="AII87152.1"/>
    <property type="molecule type" value="Genomic_DNA"/>
</dbReference>
<dbReference type="Gene3D" id="3.10.310.40">
    <property type="match status" value="1"/>
</dbReference>
<feature type="domain" description="Alanyl-transfer RNA synthetases family profile" evidence="13">
    <location>
        <begin position="21"/>
        <end position="739"/>
    </location>
</feature>
<reference evidence="14 15" key="1">
    <citation type="journal article" date="2014" name="ISME J.">
        <title>Adaptation of an abundant Roseobacter RCA organism to pelagic systems revealed by genomic and transcriptomic analyses.</title>
        <authorList>
            <person name="Voget S."/>
            <person name="Wemheuer B."/>
            <person name="Brinkhoff T."/>
            <person name="Vollmers J."/>
            <person name="Dietrich S."/>
            <person name="Giebel H.A."/>
            <person name="Beardsley C."/>
            <person name="Sardemann C."/>
            <person name="Bakenhus I."/>
            <person name="Billerbeck S."/>
            <person name="Daniel R."/>
            <person name="Simon M."/>
        </authorList>
    </citation>
    <scope>NUCLEOTIDE SEQUENCE [LARGE SCALE GENOMIC DNA]</scope>
    <source>
        <strain evidence="14 15">RCA23</strain>
    </source>
</reference>
<dbReference type="Pfam" id="PF02272">
    <property type="entry name" value="DHHA1"/>
    <property type="match status" value="1"/>
</dbReference>
<dbReference type="Gene3D" id="6.10.250.550">
    <property type="match status" value="1"/>
</dbReference>
<dbReference type="SUPFAM" id="SSF101353">
    <property type="entry name" value="Putative anticodon-binding domain of alanyl-tRNA synthetase (AlaRS)"/>
    <property type="match status" value="1"/>
</dbReference>
<evidence type="ECO:0000256" key="7">
    <source>
        <dbReference type="ARBA" id="ARBA00022833"/>
    </source>
</evidence>
<keyword evidence="5 12" id="KW-0479">Metal-binding</keyword>
<evidence type="ECO:0000256" key="2">
    <source>
        <dbReference type="ARBA" id="ARBA00008226"/>
    </source>
</evidence>
<keyword evidence="10 12" id="KW-0648">Protein biosynthesis</keyword>
<keyword evidence="11 12" id="KW-0030">Aminoacyl-tRNA synthetase</keyword>
<proteinExistence type="inferred from homology"/>
<gene>
    <name evidence="12 14" type="primary">alaS</name>
    <name evidence="14" type="ORF">RCA23_c16150</name>
</gene>
<organism evidence="14 15">
    <name type="scientific">Planktomarina temperata RCA23</name>
    <dbReference type="NCBI Taxonomy" id="666509"/>
    <lineage>
        <taxon>Bacteria</taxon>
        <taxon>Pseudomonadati</taxon>
        <taxon>Pseudomonadota</taxon>
        <taxon>Alphaproteobacteria</taxon>
        <taxon>Rhodobacterales</taxon>
        <taxon>Paracoccaceae</taxon>
        <taxon>Planktomarina</taxon>
    </lineage>
</organism>
<dbReference type="Gene3D" id="3.30.980.10">
    <property type="entry name" value="Threonyl-trna Synthetase, Chain A, domain 2"/>
    <property type="match status" value="1"/>
</dbReference>
<dbReference type="InterPro" id="IPR002318">
    <property type="entry name" value="Ala-tRNA-lgiase_IIc"/>
</dbReference>
<dbReference type="Gene3D" id="3.30.930.10">
    <property type="entry name" value="Bira Bifunctional Protein, Domain 2"/>
    <property type="match status" value="1"/>
</dbReference>
<dbReference type="SUPFAM" id="SSF55186">
    <property type="entry name" value="ThrRS/AlaRS common domain"/>
    <property type="match status" value="1"/>
</dbReference>
<dbReference type="GO" id="GO:0006419">
    <property type="term" value="P:alanyl-tRNA aminoacylation"/>
    <property type="evidence" value="ECO:0007669"/>
    <property type="project" value="UniProtKB-UniRule"/>
</dbReference>
<keyword evidence="15" id="KW-1185">Reference proteome</keyword>
<dbReference type="FunFam" id="3.30.54.20:FF:000001">
    <property type="entry name" value="Alanine--tRNA ligase"/>
    <property type="match status" value="1"/>
</dbReference>
<dbReference type="GO" id="GO:0000049">
    <property type="term" value="F:tRNA binding"/>
    <property type="evidence" value="ECO:0007669"/>
    <property type="project" value="UniProtKB-KW"/>
</dbReference>
<dbReference type="SUPFAM" id="SSF50447">
    <property type="entry name" value="Translation proteins"/>
    <property type="match status" value="1"/>
</dbReference>
<comment type="function">
    <text evidence="12">Catalyzes the attachment of alanine to tRNA(Ala) in a two-step reaction: alanine is first activated by ATP to form Ala-AMP and then transferred to the acceptor end of tRNA(Ala). Also edits incorrectly charged Ser-tRNA(Ala) and Gly-tRNA(Ala) via its editing domain.</text>
</comment>
<evidence type="ECO:0000259" key="13">
    <source>
        <dbReference type="PROSITE" id="PS50860"/>
    </source>
</evidence>
<keyword evidence="9 12" id="KW-0694">RNA-binding</keyword>
<dbReference type="GO" id="GO:0005829">
    <property type="term" value="C:cytosol"/>
    <property type="evidence" value="ECO:0007669"/>
    <property type="project" value="TreeGrafter"/>
</dbReference>
<dbReference type="InterPro" id="IPR018164">
    <property type="entry name" value="Ala-tRNA-synth_IIc_N"/>
</dbReference>
<evidence type="ECO:0000256" key="6">
    <source>
        <dbReference type="ARBA" id="ARBA00022741"/>
    </source>
</evidence>
<dbReference type="GO" id="GO:0002161">
    <property type="term" value="F:aminoacyl-tRNA deacylase activity"/>
    <property type="evidence" value="ECO:0007669"/>
    <property type="project" value="TreeGrafter"/>
</dbReference>
<dbReference type="InterPro" id="IPR023033">
    <property type="entry name" value="Ala_tRNA_ligase_euk/bac"/>
</dbReference>
<dbReference type="PROSITE" id="PS50860">
    <property type="entry name" value="AA_TRNA_LIGASE_II_ALA"/>
    <property type="match status" value="1"/>
</dbReference>
<dbReference type="FunFam" id="3.30.930.10:FF:000004">
    <property type="entry name" value="Alanine--tRNA ligase"/>
    <property type="match status" value="1"/>
</dbReference>
<dbReference type="FunFam" id="3.10.310.40:FF:000001">
    <property type="entry name" value="Alanine--tRNA ligase"/>
    <property type="match status" value="1"/>
</dbReference>
<keyword evidence="6 12" id="KW-0547">Nucleotide-binding</keyword>
<keyword evidence="12" id="KW-0963">Cytoplasm</keyword>
<dbReference type="Gene3D" id="3.30.54.20">
    <property type="match status" value="1"/>
</dbReference>
<dbReference type="PRINTS" id="PR00980">
    <property type="entry name" value="TRNASYNTHALA"/>
</dbReference>
<dbReference type="InterPro" id="IPR018163">
    <property type="entry name" value="Thr/Ala-tRNA-synth_IIc_edit"/>
</dbReference>
<dbReference type="InterPro" id="IPR045864">
    <property type="entry name" value="aa-tRNA-synth_II/BPL/LPL"/>
</dbReference>
<dbReference type="GO" id="GO:0004813">
    <property type="term" value="F:alanine-tRNA ligase activity"/>
    <property type="evidence" value="ECO:0007669"/>
    <property type="project" value="UniProtKB-UniRule"/>
</dbReference>
<evidence type="ECO:0000313" key="14">
    <source>
        <dbReference type="EMBL" id="AII87152.1"/>
    </source>
</evidence>
<comment type="catalytic activity">
    <reaction evidence="12">
        <text>tRNA(Ala) + L-alanine + ATP = L-alanyl-tRNA(Ala) + AMP + diphosphate</text>
        <dbReference type="Rhea" id="RHEA:12540"/>
        <dbReference type="Rhea" id="RHEA-COMP:9657"/>
        <dbReference type="Rhea" id="RHEA-COMP:9923"/>
        <dbReference type="ChEBI" id="CHEBI:30616"/>
        <dbReference type="ChEBI" id="CHEBI:33019"/>
        <dbReference type="ChEBI" id="CHEBI:57972"/>
        <dbReference type="ChEBI" id="CHEBI:78442"/>
        <dbReference type="ChEBI" id="CHEBI:78497"/>
        <dbReference type="ChEBI" id="CHEBI:456215"/>
        <dbReference type="EC" id="6.1.1.7"/>
    </reaction>
</comment>
<dbReference type="InterPro" id="IPR050058">
    <property type="entry name" value="Ala-tRNA_ligase"/>
</dbReference>
<evidence type="ECO:0000256" key="8">
    <source>
        <dbReference type="ARBA" id="ARBA00022840"/>
    </source>
</evidence>
<evidence type="ECO:0000256" key="12">
    <source>
        <dbReference type="HAMAP-Rule" id="MF_00036"/>
    </source>
</evidence>
<dbReference type="Pfam" id="PF01411">
    <property type="entry name" value="tRNA-synt_2c"/>
    <property type="match status" value="1"/>
</dbReference>
<comment type="similarity">
    <text evidence="2 12">Belongs to the class-II aminoacyl-tRNA synthetase family.</text>
</comment>
<dbReference type="InterPro" id="IPR018162">
    <property type="entry name" value="Ala-tRNA-ligase_IIc_anticod-bd"/>
</dbReference>
<dbReference type="FunFam" id="2.40.30.130:FF:000001">
    <property type="entry name" value="Alanine--tRNA ligase"/>
    <property type="match status" value="1"/>
</dbReference>
<evidence type="ECO:0000256" key="5">
    <source>
        <dbReference type="ARBA" id="ARBA00022723"/>
    </source>
</evidence>
<dbReference type="CDD" id="cd00673">
    <property type="entry name" value="AlaRS_core"/>
    <property type="match status" value="1"/>
</dbReference>
<keyword evidence="3 12" id="KW-0820">tRNA-binding</keyword>
<dbReference type="PANTHER" id="PTHR11777">
    <property type="entry name" value="ALANYL-TRNA SYNTHETASE"/>
    <property type="match status" value="1"/>
</dbReference>
<dbReference type="Proteomes" id="UP000028680">
    <property type="component" value="Chromosome"/>
</dbReference>
<accession>A0AAN0RJ95</accession>
<dbReference type="GO" id="GO:0045892">
    <property type="term" value="P:negative regulation of DNA-templated transcription"/>
    <property type="evidence" value="ECO:0007669"/>
    <property type="project" value="TreeGrafter"/>
</dbReference>
<evidence type="ECO:0000256" key="4">
    <source>
        <dbReference type="ARBA" id="ARBA00022598"/>
    </source>
</evidence>
<comment type="cofactor">
    <cofactor evidence="12">
        <name>Zn(2+)</name>
        <dbReference type="ChEBI" id="CHEBI:29105"/>
    </cofactor>
    <text evidence="12">Binds 1 zinc ion per subunit.</text>
</comment>
<evidence type="ECO:0000256" key="11">
    <source>
        <dbReference type="ARBA" id="ARBA00023146"/>
    </source>
</evidence>
<feature type="binding site" evidence="12">
    <location>
        <position position="700"/>
    </location>
    <ligand>
        <name>Zn(2+)</name>
        <dbReference type="ChEBI" id="CHEBI:29105"/>
    </ligand>
</feature>
<dbReference type="PANTHER" id="PTHR11777:SF9">
    <property type="entry name" value="ALANINE--TRNA LIGASE, CYTOPLASMIC"/>
    <property type="match status" value="1"/>
</dbReference>
<dbReference type="InterPro" id="IPR003156">
    <property type="entry name" value="DHHA1_dom"/>
</dbReference>
<dbReference type="InterPro" id="IPR018165">
    <property type="entry name" value="Ala-tRNA-synth_IIc_core"/>
</dbReference>
<dbReference type="NCBIfam" id="TIGR00344">
    <property type="entry name" value="alaS"/>
    <property type="match status" value="1"/>
</dbReference>
<dbReference type="InterPro" id="IPR009000">
    <property type="entry name" value="Transl_B-barrel_sf"/>
</dbReference>
<dbReference type="AlphaFoldDB" id="A0AAN0RJ95"/>
<evidence type="ECO:0000256" key="1">
    <source>
        <dbReference type="ARBA" id="ARBA00004496"/>
    </source>
</evidence>
<name>A0AAN0RJ95_9RHOB</name>
<evidence type="ECO:0000256" key="10">
    <source>
        <dbReference type="ARBA" id="ARBA00022917"/>
    </source>
</evidence>
<feature type="binding site" evidence="12">
    <location>
        <position position="586"/>
    </location>
    <ligand>
        <name>Zn(2+)</name>
        <dbReference type="ChEBI" id="CHEBI:29105"/>
    </ligand>
</feature>
<dbReference type="KEGG" id="ptp:RCA23_c16150"/>
<keyword evidence="8 12" id="KW-0067">ATP-binding</keyword>
<feature type="binding site" evidence="12">
    <location>
        <position position="582"/>
    </location>
    <ligand>
        <name>Zn(2+)</name>
        <dbReference type="ChEBI" id="CHEBI:29105"/>
    </ligand>
</feature>
<dbReference type="Gene3D" id="2.40.30.130">
    <property type="match status" value="1"/>
</dbReference>
<dbReference type="GO" id="GO:0008270">
    <property type="term" value="F:zinc ion binding"/>
    <property type="evidence" value="ECO:0007669"/>
    <property type="project" value="UniProtKB-UniRule"/>
</dbReference>
<evidence type="ECO:0000256" key="9">
    <source>
        <dbReference type="ARBA" id="ARBA00022884"/>
    </source>
</evidence>
<dbReference type="Pfam" id="PF07973">
    <property type="entry name" value="tRNA_SAD"/>
    <property type="match status" value="1"/>
</dbReference>
<dbReference type="HAMAP" id="MF_00036_B">
    <property type="entry name" value="Ala_tRNA_synth_B"/>
    <property type="match status" value="1"/>
</dbReference>
<dbReference type="FunFam" id="3.30.980.10:FF:000004">
    <property type="entry name" value="Alanine--tRNA ligase, cytoplasmic"/>
    <property type="match status" value="1"/>
</dbReference>
<feature type="binding site" evidence="12">
    <location>
        <position position="696"/>
    </location>
    <ligand>
        <name>Zn(2+)</name>
        <dbReference type="ChEBI" id="CHEBI:29105"/>
    </ligand>
</feature>